<evidence type="ECO:0000313" key="2">
    <source>
        <dbReference type="EMBL" id="ACV07985.1"/>
    </source>
</evidence>
<name>C7QZ77_JONDD</name>
<keyword evidence="1" id="KW-1133">Transmembrane helix</keyword>
<dbReference type="HOGENOM" id="CLU_168912_1_0_11"/>
<dbReference type="EMBL" id="CP001706">
    <property type="protein sequence ID" value="ACV07985.1"/>
    <property type="molecule type" value="Genomic_DNA"/>
</dbReference>
<dbReference type="Proteomes" id="UP000000628">
    <property type="component" value="Chromosome"/>
</dbReference>
<keyword evidence="1" id="KW-0812">Transmembrane</keyword>
<dbReference type="KEGG" id="jde:Jden_0313"/>
<reference evidence="2 3" key="1">
    <citation type="journal article" date="2009" name="Stand. Genomic Sci.">
        <title>Complete genome sequence of Jonesia denitrificans type strain (Prevot 55134).</title>
        <authorList>
            <person name="Pukall R."/>
            <person name="Gehrich-Schroter G."/>
            <person name="Lapidus A."/>
            <person name="Nolan M."/>
            <person name="Glavina Del Rio T."/>
            <person name="Lucas S."/>
            <person name="Chen F."/>
            <person name="Tice H."/>
            <person name="Pitluck S."/>
            <person name="Cheng J.F."/>
            <person name="Copeland A."/>
            <person name="Saunders E."/>
            <person name="Brettin T."/>
            <person name="Detter J.C."/>
            <person name="Bruce D."/>
            <person name="Goodwin L."/>
            <person name="Pati A."/>
            <person name="Ivanova N."/>
            <person name="Mavromatis K."/>
            <person name="Ovchinnikova G."/>
            <person name="Chen A."/>
            <person name="Palaniappan K."/>
            <person name="Land M."/>
            <person name="Hauser L."/>
            <person name="Chang Y.J."/>
            <person name="Jeffries C.D."/>
            <person name="Chain P."/>
            <person name="Goker M."/>
            <person name="Bristow J."/>
            <person name="Eisen J.A."/>
            <person name="Markowitz V."/>
            <person name="Hugenholtz P."/>
            <person name="Kyrpides N.C."/>
            <person name="Klenk H.P."/>
            <person name="Han C."/>
        </authorList>
    </citation>
    <scope>NUCLEOTIDE SEQUENCE [LARGE SCALE GENOMIC DNA]</scope>
    <source>
        <strain evidence="3">ATCC 14870 / DSM 20603 / BCRC 15368 / CIP 55.134 / JCM 11481 / NBRC 15587 / NCTC 10816 / Prevot 55134</strain>
    </source>
</reference>
<dbReference type="AlphaFoldDB" id="C7QZ77"/>
<feature type="transmembrane region" description="Helical" evidence="1">
    <location>
        <begin position="50"/>
        <end position="71"/>
    </location>
</feature>
<dbReference type="RefSeq" id="WP_015770614.1">
    <property type="nucleotide sequence ID" value="NC_013174.1"/>
</dbReference>
<dbReference type="Pfam" id="PF14019">
    <property type="entry name" value="DUF4235"/>
    <property type="match status" value="1"/>
</dbReference>
<evidence type="ECO:0000256" key="1">
    <source>
        <dbReference type="SAM" id="Phobius"/>
    </source>
</evidence>
<accession>C7QZ77</accession>
<dbReference type="InterPro" id="IPR025329">
    <property type="entry name" value="DUF4235"/>
</dbReference>
<gene>
    <name evidence="2" type="ordered locus">Jden_0313</name>
</gene>
<proteinExistence type="predicted"/>
<dbReference type="STRING" id="471856.Jden_0313"/>
<keyword evidence="3" id="KW-1185">Reference proteome</keyword>
<dbReference type="OrthoDB" id="3268522at2"/>
<sequence length="86" mass="9105">MAKDQSTTEKLVTMGLSLAAGWVAHKIVEKVWDKATGGLSHDLDDDDAQVASVITFAAVSAVVASLTQVMARKSSHKVVARLSPKK</sequence>
<organism evidence="2 3">
    <name type="scientific">Jonesia denitrificans (strain ATCC 14870 / DSM 20603 / BCRC 15368 / CIP 55.134 / JCM 11481 / NBRC 15587 / NCTC 10816 / Prevot 55134)</name>
    <name type="common">Listeria denitrificans</name>
    <dbReference type="NCBI Taxonomy" id="471856"/>
    <lineage>
        <taxon>Bacteria</taxon>
        <taxon>Bacillati</taxon>
        <taxon>Actinomycetota</taxon>
        <taxon>Actinomycetes</taxon>
        <taxon>Micrococcales</taxon>
        <taxon>Jonesiaceae</taxon>
        <taxon>Jonesia</taxon>
    </lineage>
</organism>
<keyword evidence="1" id="KW-0472">Membrane</keyword>
<protein>
    <submittedName>
        <fullName evidence="2">Uncharacterized protein</fullName>
    </submittedName>
</protein>
<evidence type="ECO:0000313" key="3">
    <source>
        <dbReference type="Proteomes" id="UP000000628"/>
    </source>
</evidence>